<evidence type="ECO:0000256" key="1">
    <source>
        <dbReference type="ARBA" id="ARBA00022737"/>
    </source>
</evidence>
<dbReference type="Gene3D" id="1.25.40.10">
    <property type="entry name" value="Tetratricopeptide repeat domain"/>
    <property type="match status" value="3"/>
</dbReference>
<dbReference type="Pfam" id="PF01535">
    <property type="entry name" value="PPR"/>
    <property type="match status" value="2"/>
</dbReference>
<dbReference type="FunFam" id="1.25.40.10:FF:001394">
    <property type="entry name" value="Pentatricopeptide repeat-containing protein At3g28660"/>
    <property type="match status" value="1"/>
</dbReference>
<feature type="repeat" description="PPR" evidence="2">
    <location>
        <begin position="82"/>
        <end position="116"/>
    </location>
</feature>
<dbReference type="Pfam" id="PF12854">
    <property type="entry name" value="PPR_1"/>
    <property type="match status" value="1"/>
</dbReference>
<sequence>MIQILHGGAATSRSVQAWKRCMYLAGRCKTMRQVKALHGTFIVHGIHKNNYAISKVLALIALSNNGGLSYASLLFNQIETPNSNIYNTLIRAYSRSSKPQLAIDYFHFMVKDGNLRPDKYTFHFVLVACANACWVCLGKQIQNWVVKNGLVLVDGHVQTGIVRLYVQCGLMDDARKSFDEISQPDVVQWNVLINGYVRCRLVRDALGVFRDMLVLGFEPDEFCVTTALAACTQSGALMQGKWIHEYVEKRKCMQLDVFVGTALVDMYAKCGCIDMAVEVFEGMPRRNVFSWAAMIGGFAVHGNAGKAIHCLERMQVEDGLRPDGVVLLGVLMACTHAGLQEEGQFLLENMEAKYGVAPRHEHYSCMVDLLCRAGQLKEAILLINKMPMKPLASVWGAVLSSCRTHKNVEVAELAVWELLQLENGNESEEDAAFVQLANIYFSSKRSEDACKIRGMISDRKLKKTPGCSMIEVDGTVNEFVSGDATHRHITQIYGMLELLFADLNRLVSP</sequence>
<dbReference type="NCBIfam" id="TIGR00756">
    <property type="entry name" value="PPR"/>
    <property type="match status" value="5"/>
</dbReference>
<dbReference type="PANTHER" id="PTHR47926">
    <property type="entry name" value="PENTATRICOPEPTIDE REPEAT-CONTAINING PROTEIN"/>
    <property type="match status" value="1"/>
</dbReference>
<protein>
    <submittedName>
        <fullName evidence="3">Pentatricopeptide repeat-containing protein At3g28660</fullName>
    </submittedName>
</protein>
<proteinExistence type="predicted"/>
<dbReference type="GO" id="GO:0003723">
    <property type="term" value="F:RNA binding"/>
    <property type="evidence" value="ECO:0007669"/>
    <property type="project" value="InterPro"/>
</dbReference>
<dbReference type="PANTHER" id="PTHR47926:SF437">
    <property type="entry name" value="PENTACOTRIPEPTIDE-REPEAT REGION OF PRORP DOMAIN-CONTAINING PROTEIN"/>
    <property type="match status" value="1"/>
</dbReference>
<evidence type="ECO:0000313" key="3">
    <source>
        <dbReference type="EMBL" id="MBX70211.1"/>
    </source>
</evidence>
<dbReference type="EMBL" id="GGEC01089727">
    <property type="protein sequence ID" value="MBX70211.1"/>
    <property type="molecule type" value="Transcribed_RNA"/>
</dbReference>
<keyword evidence="1" id="KW-0677">Repeat</keyword>
<feature type="repeat" description="PPR" evidence="2">
    <location>
        <begin position="185"/>
        <end position="219"/>
    </location>
</feature>
<dbReference type="AlphaFoldDB" id="A0A2P2QTJ4"/>
<feature type="repeat" description="PPR" evidence="2">
    <location>
        <begin position="256"/>
        <end position="290"/>
    </location>
</feature>
<dbReference type="InterPro" id="IPR011990">
    <property type="entry name" value="TPR-like_helical_dom_sf"/>
</dbReference>
<dbReference type="GO" id="GO:0009451">
    <property type="term" value="P:RNA modification"/>
    <property type="evidence" value="ECO:0007669"/>
    <property type="project" value="InterPro"/>
</dbReference>
<dbReference type="Pfam" id="PF13041">
    <property type="entry name" value="PPR_2"/>
    <property type="match status" value="2"/>
</dbReference>
<dbReference type="PROSITE" id="PS51375">
    <property type="entry name" value="PPR"/>
    <property type="match status" value="3"/>
</dbReference>
<evidence type="ECO:0000256" key="2">
    <source>
        <dbReference type="PROSITE-ProRule" id="PRU00708"/>
    </source>
</evidence>
<dbReference type="FunFam" id="1.25.40.10:FF:001236">
    <property type="entry name" value="Pentatricopeptide repeat-containing protein At3g28660"/>
    <property type="match status" value="1"/>
</dbReference>
<dbReference type="InterPro" id="IPR046960">
    <property type="entry name" value="PPR_At4g14850-like_plant"/>
</dbReference>
<dbReference type="InterPro" id="IPR046848">
    <property type="entry name" value="E_motif"/>
</dbReference>
<organism evidence="3">
    <name type="scientific">Rhizophora mucronata</name>
    <name type="common">Asiatic mangrove</name>
    <dbReference type="NCBI Taxonomy" id="61149"/>
    <lineage>
        <taxon>Eukaryota</taxon>
        <taxon>Viridiplantae</taxon>
        <taxon>Streptophyta</taxon>
        <taxon>Embryophyta</taxon>
        <taxon>Tracheophyta</taxon>
        <taxon>Spermatophyta</taxon>
        <taxon>Magnoliopsida</taxon>
        <taxon>eudicotyledons</taxon>
        <taxon>Gunneridae</taxon>
        <taxon>Pentapetalae</taxon>
        <taxon>rosids</taxon>
        <taxon>fabids</taxon>
        <taxon>Malpighiales</taxon>
        <taxon>Rhizophoraceae</taxon>
        <taxon>Rhizophora</taxon>
    </lineage>
</organism>
<accession>A0A2P2QTJ4</accession>
<name>A0A2P2QTJ4_RHIMU</name>
<dbReference type="Pfam" id="PF20431">
    <property type="entry name" value="E_motif"/>
    <property type="match status" value="1"/>
</dbReference>
<dbReference type="InterPro" id="IPR002885">
    <property type="entry name" value="PPR_rpt"/>
</dbReference>
<reference evidence="3" key="1">
    <citation type="submission" date="2018-02" db="EMBL/GenBank/DDBJ databases">
        <title>Rhizophora mucronata_Transcriptome.</title>
        <authorList>
            <person name="Meera S.P."/>
            <person name="Sreeshan A."/>
            <person name="Augustine A."/>
        </authorList>
    </citation>
    <scope>NUCLEOTIDE SEQUENCE</scope>
    <source>
        <tissue evidence="3">Leaf</tissue>
    </source>
</reference>